<dbReference type="GeneID" id="100192274"/>
<dbReference type="RefSeq" id="NP_001267762.1">
    <property type="nucleotide sequence ID" value="NM_001280833.1"/>
</dbReference>
<dbReference type="Gene3D" id="2.10.80.10">
    <property type="entry name" value="Lipase, subunit A"/>
    <property type="match status" value="1"/>
</dbReference>
<evidence type="ECO:0000313" key="2">
    <source>
        <dbReference type="EMBL" id="AAZ99726.1"/>
    </source>
</evidence>
<reference evidence="2" key="1">
    <citation type="journal article" date="2006" name="Dev. Biol.">
        <title>Dickkopf related genes are components of the positional value gradient in Hydra.</title>
        <authorList>
            <person name="Augustin R."/>
            <person name="Franke A."/>
            <person name="Khalturin K."/>
            <person name="Kiko R."/>
            <person name="Siebert S."/>
            <person name="Hemmrich G."/>
            <person name="Bosch T.C."/>
        </authorList>
    </citation>
    <scope>NUCLEOTIDE SEQUENCE</scope>
</reference>
<dbReference type="AlphaFoldDB" id="Q3I3L8"/>
<organism evidence="2">
    <name type="scientific">Hydra vulgaris</name>
    <name type="common">Hydra</name>
    <name type="synonym">Hydra attenuata</name>
    <dbReference type="NCBI Taxonomy" id="6087"/>
    <lineage>
        <taxon>Eukaryota</taxon>
        <taxon>Metazoa</taxon>
        <taxon>Cnidaria</taxon>
        <taxon>Hydrozoa</taxon>
        <taxon>Hydroidolina</taxon>
        <taxon>Anthoathecata</taxon>
        <taxon>Aplanulata</taxon>
        <taxon>Hydridae</taxon>
        <taxon>Hydra</taxon>
    </lineage>
</organism>
<sequence>MMRFLAVLLVVAAFVAFSEAESCKKDADCKNGCCVNFLLTKQCNSYVKEGALCGFRDKFACGCEPGLECVKVRGTLTGMVRRCVDNSGSGSLY</sequence>
<feature type="chain" id="PRO_5044737855" evidence="1">
    <location>
        <begin position="21"/>
        <end position="93"/>
    </location>
</feature>
<name>Q3I3L8_HYDVU</name>
<evidence type="ECO:0000256" key="1">
    <source>
        <dbReference type="SAM" id="SignalP"/>
    </source>
</evidence>
<accession>Q3I3L8</accession>
<dbReference type="KEGG" id="hmg:100192274"/>
<feature type="signal peptide" evidence="1">
    <location>
        <begin position="1"/>
        <end position="20"/>
    </location>
</feature>
<proteinExistence type="evidence at transcript level"/>
<dbReference type="EMBL" id="DQ127903">
    <property type="protein sequence ID" value="AAZ99726.1"/>
    <property type="molecule type" value="mRNA"/>
</dbReference>
<protein>
    <submittedName>
        <fullName evidence="2">Dickkopf-like protein Dlp-2</fullName>
    </submittedName>
</protein>
<keyword evidence="1" id="KW-0732">Signal</keyword>